<evidence type="ECO:0000313" key="10">
    <source>
        <dbReference type="EMBL" id="HEB96060.1"/>
    </source>
</evidence>
<dbReference type="InterPro" id="IPR004089">
    <property type="entry name" value="MCPsignal_dom"/>
</dbReference>
<dbReference type="PANTHER" id="PTHR32089">
    <property type="entry name" value="METHYL-ACCEPTING CHEMOTAXIS PROTEIN MCPB"/>
    <property type="match status" value="1"/>
</dbReference>
<evidence type="ECO:0000256" key="3">
    <source>
        <dbReference type="ARBA" id="ARBA00023224"/>
    </source>
</evidence>
<dbReference type="AlphaFoldDB" id="A0A831RN89"/>
<dbReference type="GO" id="GO:0005886">
    <property type="term" value="C:plasma membrane"/>
    <property type="evidence" value="ECO:0007669"/>
    <property type="project" value="UniProtKB-SubCell"/>
</dbReference>
<proteinExistence type="inferred from homology"/>
<dbReference type="Pfam" id="PF00672">
    <property type="entry name" value="HAMP"/>
    <property type="match status" value="1"/>
</dbReference>
<keyword evidence="2" id="KW-1003">Cell membrane</keyword>
<dbReference type="CDD" id="cd06225">
    <property type="entry name" value="HAMP"/>
    <property type="match status" value="1"/>
</dbReference>
<feature type="transmembrane region" description="Helical" evidence="6">
    <location>
        <begin position="195"/>
        <end position="217"/>
    </location>
</feature>
<dbReference type="InterPro" id="IPR000727">
    <property type="entry name" value="T_SNARE_dom"/>
</dbReference>
<accession>A0A831RN89</accession>
<dbReference type="PROSITE" id="PS50885">
    <property type="entry name" value="HAMP"/>
    <property type="match status" value="1"/>
</dbReference>
<name>A0A831RN89_9GAMM</name>
<organism evidence="10">
    <name type="scientific">Sedimenticola thiotaurini</name>
    <dbReference type="NCBI Taxonomy" id="1543721"/>
    <lineage>
        <taxon>Bacteria</taxon>
        <taxon>Pseudomonadati</taxon>
        <taxon>Pseudomonadota</taxon>
        <taxon>Gammaproteobacteria</taxon>
        <taxon>Chromatiales</taxon>
        <taxon>Sedimenticolaceae</taxon>
        <taxon>Sedimenticola</taxon>
    </lineage>
</organism>
<dbReference type="PRINTS" id="PR00260">
    <property type="entry name" value="CHEMTRNSDUCR"/>
</dbReference>
<keyword evidence="6" id="KW-0472">Membrane</keyword>
<keyword evidence="3 5" id="KW-0807">Transducer</keyword>
<evidence type="ECO:0000259" key="8">
    <source>
        <dbReference type="PROSITE" id="PS50192"/>
    </source>
</evidence>
<sequence>MDTKVFRMNWISSSLRNKLLVLLGIYTLFVVAAAFYGYGSAKQNATSQQQVIEIDLASERMALEMVAGFKKQVQEWKNVLLRGSKPDQLKKYWGKFEKQEAGLQQQGKELLALLKDDEAKRLVGRFIESHKAMGKAYRAGLKAFTTAGFDSKVGDKAVKGIDREPTRLLEQAAERISEHAASAIDETAGRAHRDMLISLTTILVAALAGFMLFTWFAQRGIIGPMRGLVSDLKRLEEGDFSRPIESGNRDEIGTLALQAEQVRLRLGGMIRQIADASRQLGGTADQVAQATDSTRQAMADQKNETGQVVVAMNQMSSTVQEIARNAAGAAEAASAADRQAHEGSEVVQQAVSSISDLADEISSTAEVIHALEADSEAIGNVLDVIRGIAEQTNLLALNAAIEAARAGDQGRGFAVVADEVRALAQRTQESTQEIQEMIERLQDGSRRAVSAMSKGQEKVGLSVEQANQSGSSLEQILGAIRTINDMNTQIASAAEEQGHVAEEISRSVDATNNLCTQTATTSDQLAAAGHQMQQMTSELNGMVGRFRL</sequence>
<dbReference type="GO" id="GO:0006935">
    <property type="term" value="P:chemotaxis"/>
    <property type="evidence" value="ECO:0007669"/>
    <property type="project" value="InterPro"/>
</dbReference>
<dbReference type="GO" id="GO:0007165">
    <property type="term" value="P:signal transduction"/>
    <property type="evidence" value="ECO:0007669"/>
    <property type="project" value="UniProtKB-KW"/>
</dbReference>
<keyword evidence="2" id="KW-0997">Cell inner membrane</keyword>
<dbReference type="GO" id="GO:0004888">
    <property type="term" value="F:transmembrane signaling receptor activity"/>
    <property type="evidence" value="ECO:0007669"/>
    <property type="project" value="InterPro"/>
</dbReference>
<dbReference type="Gene3D" id="1.10.287.950">
    <property type="entry name" value="Methyl-accepting chemotaxis protein"/>
    <property type="match status" value="1"/>
</dbReference>
<keyword evidence="6" id="KW-0812">Transmembrane</keyword>
<comment type="similarity">
    <text evidence="4">Belongs to the methyl-accepting chemotaxis (MCP) protein family.</text>
</comment>
<dbReference type="Proteomes" id="UP000886251">
    <property type="component" value="Unassembled WGS sequence"/>
</dbReference>
<dbReference type="SMART" id="SM00283">
    <property type="entry name" value="MA"/>
    <property type="match status" value="1"/>
</dbReference>
<dbReference type="PANTHER" id="PTHR32089:SF112">
    <property type="entry name" value="LYSOZYME-LIKE PROTEIN-RELATED"/>
    <property type="match status" value="1"/>
</dbReference>
<evidence type="ECO:0000259" key="7">
    <source>
        <dbReference type="PROSITE" id="PS50111"/>
    </source>
</evidence>
<comment type="caution">
    <text evidence="10">The sequence shown here is derived from an EMBL/GenBank/DDBJ whole genome shotgun (WGS) entry which is preliminary data.</text>
</comment>
<dbReference type="InterPro" id="IPR004090">
    <property type="entry name" value="Chemotax_Me-accpt_rcpt"/>
</dbReference>
<feature type="domain" description="Methyl-accepting transducer" evidence="7">
    <location>
        <begin position="276"/>
        <end position="512"/>
    </location>
</feature>
<reference evidence="10" key="1">
    <citation type="journal article" date="2020" name="mSystems">
        <title>Genome- and Community-Level Interaction Insights into Carbon Utilization and Element Cycling Functions of Hydrothermarchaeota in Hydrothermal Sediment.</title>
        <authorList>
            <person name="Zhou Z."/>
            <person name="Liu Y."/>
            <person name="Xu W."/>
            <person name="Pan J."/>
            <person name="Luo Z.H."/>
            <person name="Li M."/>
        </authorList>
    </citation>
    <scope>NUCLEOTIDE SEQUENCE [LARGE SCALE GENOMIC DNA]</scope>
    <source>
        <strain evidence="10">HyVt-443</strain>
    </source>
</reference>
<dbReference type="Pfam" id="PF00015">
    <property type="entry name" value="MCPsignal"/>
    <property type="match status" value="1"/>
</dbReference>
<dbReference type="FunFam" id="1.10.287.950:FF:000001">
    <property type="entry name" value="Methyl-accepting chemotaxis sensory transducer"/>
    <property type="match status" value="1"/>
</dbReference>
<evidence type="ECO:0000256" key="1">
    <source>
        <dbReference type="ARBA" id="ARBA00004429"/>
    </source>
</evidence>
<dbReference type="EMBL" id="DRKP01000072">
    <property type="protein sequence ID" value="HEB96060.1"/>
    <property type="molecule type" value="Genomic_DNA"/>
</dbReference>
<dbReference type="InterPro" id="IPR003660">
    <property type="entry name" value="HAMP_dom"/>
</dbReference>
<comment type="subcellular location">
    <subcellularLocation>
        <location evidence="1">Cell inner membrane</location>
        <topology evidence="1">Multi-pass membrane protein</topology>
    </subcellularLocation>
</comment>
<dbReference type="PROSITE" id="PS50111">
    <property type="entry name" value="CHEMOTAXIS_TRANSDUC_2"/>
    <property type="match status" value="1"/>
</dbReference>
<evidence type="ECO:0000259" key="9">
    <source>
        <dbReference type="PROSITE" id="PS50885"/>
    </source>
</evidence>
<dbReference type="SMART" id="SM00304">
    <property type="entry name" value="HAMP"/>
    <property type="match status" value="2"/>
</dbReference>
<evidence type="ECO:0000256" key="4">
    <source>
        <dbReference type="ARBA" id="ARBA00029447"/>
    </source>
</evidence>
<dbReference type="CDD" id="cd11386">
    <property type="entry name" value="MCP_signal"/>
    <property type="match status" value="1"/>
</dbReference>
<evidence type="ECO:0000256" key="6">
    <source>
        <dbReference type="SAM" id="Phobius"/>
    </source>
</evidence>
<dbReference type="PROSITE" id="PS50192">
    <property type="entry name" value="T_SNARE"/>
    <property type="match status" value="1"/>
</dbReference>
<gene>
    <name evidence="10" type="ORF">ENI96_06495</name>
</gene>
<dbReference type="SUPFAM" id="SSF58104">
    <property type="entry name" value="Methyl-accepting chemotaxis protein (MCP) signaling domain"/>
    <property type="match status" value="1"/>
</dbReference>
<evidence type="ECO:0000256" key="2">
    <source>
        <dbReference type="ARBA" id="ARBA00022519"/>
    </source>
</evidence>
<keyword evidence="6" id="KW-1133">Transmembrane helix</keyword>
<feature type="transmembrane region" description="Helical" evidence="6">
    <location>
        <begin position="20"/>
        <end position="39"/>
    </location>
</feature>
<feature type="domain" description="HAMP" evidence="9">
    <location>
        <begin position="219"/>
        <end position="271"/>
    </location>
</feature>
<feature type="domain" description="T-SNARE coiled-coil homology" evidence="8">
    <location>
        <begin position="463"/>
        <end position="512"/>
    </location>
</feature>
<protein>
    <submittedName>
        <fullName evidence="10">Methyl-accepting chemotaxis protein</fullName>
    </submittedName>
</protein>
<evidence type="ECO:0000256" key="5">
    <source>
        <dbReference type="PROSITE-ProRule" id="PRU00284"/>
    </source>
</evidence>